<organism evidence="1 2">
    <name type="scientific">Cyclotella atomus</name>
    <dbReference type="NCBI Taxonomy" id="382360"/>
    <lineage>
        <taxon>Eukaryota</taxon>
        <taxon>Sar</taxon>
        <taxon>Stramenopiles</taxon>
        <taxon>Ochrophyta</taxon>
        <taxon>Bacillariophyta</taxon>
        <taxon>Coscinodiscophyceae</taxon>
        <taxon>Thalassiosirophycidae</taxon>
        <taxon>Stephanodiscales</taxon>
        <taxon>Stephanodiscaceae</taxon>
        <taxon>Cyclotella</taxon>
    </lineage>
</organism>
<comment type="caution">
    <text evidence="1">The sequence shown here is derived from an EMBL/GenBank/DDBJ whole genome shotgun (WGS) entry which is preliminary data.</text>
</comment>
<dbReference type="PANTHER" id="PTHR43642:SF1">
    <property type="entry name" value="HYBRID SIGNAL TRANSDUCTION HISTIDINE KINASE G"/>
    <property type="match status" value="1"/>
</dbReference>
<dbReference type="AlphaFoldDB" id="A0ABD3NPH7"/>
<reference evidence="1 2" key="1">
    <citation type="submission" date="2024-10" db="EMBL/GenBank/DDBJ databases">
        <title>Updated reference genomes for cyclostephanoid diatoms.</title>
        <authorList>
            <person name="Roberts W.R."/>
            <person name="Alverson A.J."/>
        </authorList>
    </citation>
    <scope>NUCLEOTIDE SEQUENCE [LARGE SCALE GENOMIC DNA]</scope>
    <source>
        <strain evidence="1 2">AJA010-31</strain>
    </source>
</reference>
<proteinExistence type="predicted"/>
<evidence type="ECO:0000313" key="1">
    <source>
        <dbReference type="EMBL" id="KAL3777481.1"/>
    </source>
</evidence>
<name>A0ABD3NPH7_9STRA</name>
<dbReference type="PANTHER" id="PTHR43642">
    <property type="entry name" value="HYBRID SIGNAL TRANSDUCTION HISTIDINE KINASE G"/>
    <property type="match status" value="1"/>
</dbReference>
<accession>A0ABD3NPH7</accession>
<sequence>MPPTVIEPLSWVAQNKTGGVILFVTNFLQSLHKEDLIYFNPTTLRWEFDLIKIAQKELPVDIVKFLREKIMCLPKEVQAGLNIAACLGSTFDLAVLQKAHRSPDNVVEDSLTLAVENEFVQELAPTHFTWSHDQLQEAAYLVIPMNKQETMHMLIGAIESISIQIEMKF</sequence>
<evidence type="ECO:0000313" key="2">
    <source>
        <dbReference type="Proteomes" id="UP001530400"/>
    </source>
</evidence>
<keyword evidence="2" id="KW-1185">Reference proteome</keyword>
<protein>
    <submittedName>
        <fullName evidence="1">Uncharacterized protein</fullName>
    </submittedName>
</protein>
<gene>
    <name evidence="1" type="ORF">ACHAWO_007351</name>
</gene>
<dbReference type="EMBL" id="JALLPJ020001041">
    <property type="protein sequence ID" value="KAL3777481.1"/>
    <property type="molecule type" value="Genomic_DNA"/>
</dbReference>
<dbReference type="InterPro" id="IPR053159">
    <property type="entry name" value="Hybrid_Histidine_Kinase"/>
</dbReference>
<dbReference type="Proteomes" id="UP001530400">
    <property type="component" value="Unassembled WGS sequence"/>
</dbReference>